<dbReference type="AlphaFoldDB" id="E3I7B6"/>
<dbReference type="eggNOG" id="COG3403">
    <property type="taxonomic scope" value="Bacteria"/>
</dbReference>
<reference evidence="2" key="1">
    <citation type="journal article" date="2011" name="J. Bacteriol.">
        <title>Genome sequences of eight morphologically diverse alphaproteobacteria.</title>
        <authorList>
            <consortium name="US DOE Joint Genome Institute"/>
            <person name="Brown P.J."/>
            <person name="Kysela D.T."/>
            <person name="Buechlein A."/>
            <person name="Hemmerich C."/>
            <person name="Brun Y.V."/>
        </authorList>
    </citation>
    <scope>NUCLEOTIDE SEQUENCE [LARGE SCALE GENOMIC DNA]</scope>
    <source>
        <strain evidence="2">ATCC 17100 / ATH 3.1.1 / DSM 162 / LMG 4299</strain>
    </source>
</reference>
<dbReference type="STRING" id="648757.Rvan_1515"/>
<dbReference type="Proteomes" id="UP000001399">
    <property type="component" value="Chromosome"/>
</dbReference>
<dbReference type="RefSeq" id="WP_013419163.1">
    <property type="nucleotide sequence ID" value="NC_014664.1"/>
</dbReference>
<dbReference type="HOGENOM" id="CLU_090943_0_0_5"/>
<dbReference type="Pfam" id="PF08892">
    <property type="entry name" value="YqcI_YcgG"/>
    <property type="match status" value="1"/>
</dbReference>
<evidence type="ECO:0000313" key="2">
    <source>
        <dbReference type="Proteomes" id="UP000001399"/>
    </source>
</evidence>
<evidence type="ECO:0000313" key="1">
    <source>
        <dbReference type="EMBL" id="ADP70767.1"/>
    </source>
</evidence>
<organism evidence="1 2">
    <name type="scientific">Rhodomicrobium vannielii (strain ATCC 17100 / DSM 162 / LMG 4299 / NCIMB 10020 / ATH 3.1.1)</name>
    <dbReference type="NCBI Taxonomy" id="648757"/>
    <lineage>
        <taxon>Bacteria</taxon>
        <taxon>Pseudomonadati</taxon>
        <taxon>Pseudomonadota</taxon>
        <taxon>Alphaproteobacteria</taxon>
        <taxon>Hyphomicrobiales</taxon>
        <taxon>Hyphomicrobiaceae</taxon>
        <taxon>Rhodomicrobium</taxon>
    </lineage>
</organism>
<gene>
    <name evidence="1" type="ordered locus">Rvan_1515</name>
</gene>
<dbReference type="NCBIfam" id="NF041366">
    <property type="entry name" value="GntA_guanitoxin"/>
    <property type="match status" value="1"/>
</dbReference>
<name>E3I7B6_RHOVT</name>
<accession>E3I7B6</accession>
<evidence type="ECO:0008006" key="3">
    <source>
        <dbReference type="Google" id="ProtNLM"/>
    </source>
</evidence>
<sequence length="212" mass="23646">MTEITPKHNSVDYFVSSASFPCVAAKSASARGNITEMTYGDMNEATKDAAILDDLGEFIATAHDESLRSFVAAFEAFEEAMWERLQALHDLDTRFCAWDTRVSCDPASPDFSFSLRGEAFFVIGLHPNASRLSRRYFRPALVFNLHEQFETLRRQGRYDRMRDTIRKRDAALCGSANPALRNFGDRSEAANTADAPRLMTGDAPFGLDARGV</sequence>
<proteinExistence type="predicted"/>
<keyword evidence="2" id="KW-1185">Reference proteome</keyword>
<dbReference type="PANTHER" id="PTHR40045">
    <property type="entry name" value="YCGG FAMILY PROTEIN"/>
    <property type="match status" value="1"/>
</dbReference>
<dbReference type="InterPro" id="IPR014988">
    <property type="entry name" value="Uncharacterised_YqcI/YcgG"/>
</dbReference>
<dbReference type="PANTHER" id="PTHR40045:SF1">
    <property type="entry name" value="YQCI_YCGG FAMILY PROTEIN"/>
    <property type="match status" value="1"/>
</dbReference>
<protein>
    <recommendedName>
        <fullName evidence="3">YqcI/YcgG family protein</fullName>
    </recommendedName>
</protein>
<dbReference type="EMBL" id="CP002292">
    <property type="protein sequence ID" value="ADP70767.1"/>
    <property type="molecule type" value="Genomic_DNA"/>
</dbReference>
<dbReference type="KEGG" id="rva:Rvan_1515"/>